<dbReference type="AlphaFoldDB" id="A0A7S2ZLK9"/>
<accession>A0A7S2ZLK9</accession>
<protein>
    <submittedName>
        <fullName evidence="1">Uncharacterized protein</fullName>
    </submittedName>
</protein>
<proteinExistence type="predicted"/>
<reference evidence="1" key="1">
    <citation type="submission" date="2021-01" db="EMBL/GenBank/DDBJ databases">
        <authorList>
            <person name="Corre E."/>
            <person name="Pelletier E."/>
            <person name="Niang G."/>
            <person name="Scheremetjew M."/>
            <person name="Finn R."/>
            <person name="Kale V."/>
            <person name="Holt S."/>
            <person name="Cochrane G."/>
            <person name="Meng A."/>
            <person name="Brown T."/>
            <person name="Cohen L."/>
        </authorList>
    </citation>
    <scope>NUCLEOTIDE SEQUENCE</scope>
    <source>
        <strain evidence="1">CCMP 769</strain>
    </source>
</reference>
<sequence length="123" mass="13237">MALGQQLSTSSSNIKIDDLSRLRNQRHLQLANFSKTTNCTSHCVGSLSINRPGPASNYLSAVLRAAIPDPNGLSLYAVLPAEPASVLGVLSNFHLLNLFPQRSSKPSPVLSNNSNLLRSLSHF</sequence>
<gene>
    <name evidence="1" type="ORF">RMAR00112_LOCUS11495</name>
</gene>
<dbReference type="EMBL" id="HBHW01014864">
    <property type="protein sequence ID" value="CAE0043522.1"/>
    <property type="molecule type" value="Transcribed_RNA"/>
</dbReference>
<evidence type="ECO:0000313" key="1">
    <source>
        <dbReference type="EMBL" id="CAE0043522.1"/>
    </source>
</evidence>
<organism evidence="1">
    <name type="scientific">Rhodosorus marinus</name>
    <dbReference type="NCBI Taxonomy" id="101924"/>
    <lineage>
        <taxon>Eukaryota</taxon>
        <taxon>Rhodophyta</taxon>
        <taxon>Stylonematophyceae</taxon>
        <taxon>Stylonematales</taxon>
        <taxon>Stylonemataceae</taxon>
        <taxon>Rhodosorus</taxon>
    </lineage>
</organism>
<name>A0A7S2ZLK9_9RHOD</name>